<evidence type="ECO:0000256" key="1">
    <source>
        <dbReference type="SAM" id="MobiDB-lite"/>
    </source>
</evidence>
<feature type="region of interest" description="Disordered" evidence="1">
    <location>
        <begin position="94"/>
        <end position="230"/>
    </location>
</feature>
<feature type="compositionally biased region" description="Basic residues" evidence="1">
    <location>
        <begin position="182"/>
        <end position="197"/>
    </location>
</feature>
<feature type="compositionally biased region" description="Basic residues" evidence="1">
    <location>
        <begin position="155"/>
        <end position="164"/>
    </location>
</feature>
<feature type="compositionally biased region" description="Basic and acidic residues" evidence="1">
    <location>
        <begin position="15"/>
        <end position="27"/>
    </location>
</feature>
<dbReference type="EMBL" id="HBNS01036171">
    <property type="protein sequence ID" value="CAE4632635.1"/>
    <property type="molecule type" value="Transcribed_RNA"/>
</dbReference>
<protein>
    <submittedName>
        <fullName evidence="2">Uncharacterized protein</fullName>
    </submittedName>
</protein>
<gene>
    <name evidence="2" type="ORF">DBRI00130_LOCUS28261</name>
</gene>
<feature type="region of interest" description="Disordered" evidence="1">
    <location>
        <begin position="1"/>
        <end position="56"/>
    </location>
</feature>
<reference evidence="2" key="1">
    <citation type="submission" date="2021-01" db="EMBL/GenBank/DDBJ databases">
        <authorList>
            <person name="Corre E."/>
            <person name="Pelletier E."/>
            <person name="Niang G."/>
            <person name="Scheremetjew M."/>
            <person name="Finn R."/>
            <person name="Kale V."/>
            <person name="Holt S."/>
            <person name="Cochrane G."/>
            <person name="Meng A."/>
            <person name="Brown T."/>
            <person name="Cohen L."/>
        </authorList>
    </citation>
    <scope>NUCLEOTIDE SEQUENCE</scope>
    <source>
        <strain evidence="2">GSO104</strain>
    </source>
</reference>
<name>A0A7S4S3B8_9STRA</name>
<organism evidence="2">
    <name type="scientific">Ditylum brightwellii</name>
    <dbReference type="NCBI Taxonomy" id="49249"/>
    <lineage>
        <taxon>Eukaryota</taxon>
        <taxon>Sar</taxon>
        <taxon>Stramenopiles</taxon>
        <taxon>Ochrophyta</taxon>
        <taxon>Bacillariophyta</taxon>
        <taxon>Mediophyceae</taxon>
        <taxon>Lithodesmiophycidae</taxon>
        <taxon>Lithodesmiales</taxon>
        <taxon>Lithodesmiaceae</taxon>
        <taxon>Ditylum</taxon>
    </lineage>
</organism>
<feature type="compositionally biased region" description="Polar residues" evidence="1">
    <location>
        <begin position="95"/>
        <end position="106"/>
    </location>
</feature>
<feature type="compositionally biased region" description="Low complexity" evidence="1">
    <location>
        <begin position="168"/>
        <end position="177"/>
    </location>
</feature>
<sequence>MIDTPSPSQTASGTEKGDNNSKGRDRATNLSNTTNNANSNNNNGQDPQSAPQKEEVKELLLCLRPLRDGEEKVGEELRFIPVAKRAKLGEHATAVLSSSEGNTPATSPIPPAAVSSSNIGGASVRPAMTTSMGHESANEGPSAESCPGSPGNFPMKKRPMKKRAYYSNGGDNNNNINTESHHHSHRQQQHHVHKKSRVTPPSSESMGPEHPTDTEKSVVESLMLMSNHAK</sequence>
<proteinExistence type="predicted"/>
<evidence type="ECO:0000313" key="2">
    <source>
        <dbReference type="EMBL" id="CAE4632635.1"/>
    </source>
</evidence>
<feature type="compositionally biased region" description="Polar residues" evidence="1">
    <location>
        <begin position="1"/>
        <end position="13"/>
    </location>
</feature>
<feature type="compositionally biased region" description="Low complexity" evidence="1">
    <location>
        <begin position="28"/>
        <end position="43"/>
    </location>
</feature>
<accession>A0A7S4S3B8</accession>
<dbReference type="AlphaFoldDB" id="A0A7S4S3B8"/>